<dbReference type="Pfam" id="PF15136">
    <property type="entry name" value="UPF0449"/>
    <property type="match status" value="1"/>
</dbReference>
<dbReference type="PANTHER" id="PTHR34766">
    <property type="entry name" value="UPF0449 PROTEIN C19ORF25"/>
    <property type="match status" value="1"/>
</dbReference>
<protein>
    <submittedName>
        <fullName evidence="3">UPF0449 protein C19orf25 like protein</fullName>
    </submittedName>
</protein>
<evidence type="ECO:0000256" key="1">
    <source>
        <dbReference type="ARBA" id="ARBA00006137"/>
    </source>
</evidence>
<dbReference type="InterPro" id="IPR028227">
    <property type="entry name" value="UPF0449"/>
</dbReference>
<gene>
    <name evidence="3" type="ORF">WN55_00236</name>
</gene>
<evidence type="ECO:0000313" key="3">
    <source>
        <dbReference type="EMBL" id="KZC09564.1"/>
    </source>
</evidence>
<keyword evidence="4" id="KW-1185">Reference proteome</keyword>
<dbReference type="PANTHER" id="PTHR34766:SF1">
    <property type="entry name" value="UPF0449 PROTEIN C19ORF25"/>
    <property type="match status" value="1"/>
</dbReference>
<feature type="coiled-coil region" evidence="2">
    <location>
        <begin position="63"/>
        <end position="104"/>
    </location>
</feature>
<keyword evidence="2" id="KW-0175">Coiled coil</keyword>
<sequence>MFSNKKTNLPPRPNIPNPEHILEDLNSAAVDDIAFKIIIKDDVSGENTISSSTSDTYYNVKMYLNIKEQLKHLETTLEKKEQQLKTDNEEIKRLADDIKKQAQAALIT</sequence>
<organism evidence="3 4">
    <name type="scientific">Dufourea novaeangliae</name>
    <name type="common">Sweat bee</name>
    <dbReference type="NCBI Taxonomy" id="178035"/>
    <lineage>
        <taxon>Eukaryota</taxon>
        <taxon>Metazoa</taxon>
        <taxon>Ecdysozoa</taxon>
        <taxon>Arthropoda</taxon>
        <taxon>Hexapoda</taxon>
        <taxon>Insecta</taxon>
        <taxon>Pterygota</taxon>
        <taxon>Neoptera</taxon>
        <taxon>Endopterygota</taxon>
        <taxon>Hymenoptera</taxon>
        <taxon>Apocrita</taxon>
        <taxon>Aculeata</taxon>
        <taxon>Apoidea</taxon>
        <taxon>Anthophila</taxon>
        <taxon>Halictidae</taxon>
        <taxon>Rophitinae</taxon>
        <taxon>Dufourea</taxon>
    </lineage>
</organism>
<dbReference type="EMBL" id="KQ434870">
    <property type="protein sequence ID" value="KZC09564.1"/>
    <property type="molecule type" value="Genomic_DNA"/>
</dbReference>
<reference evidence="3 4" key="1">
    <citation type="submission" date="2015-07" db="EMBL/GenBank/DDBJ databases">
        <title>The genome of Dufourea novaeangliae.</title>
        <authorList>
            <person name="Pan H."/>
            <person name="Kapheim K."/>
        </authorList>
    </citation>
    <scope>NUCLEOTIDE SEQUENCE [LARGE SCALE GENOMIC DNA]</scope>
    <source>
        <strain evidence="3">0120121106</strain>
        <tissue evidence="3">Whole body</tissue>
    </source>
</reference>
<comment type="similarity">
    <text evidence="1">Belongs to the UPF0449 family.</text>
</comment>
<evidence type="ECO:0000313" key="4">
    <source>
        <dbReference type="Proteomes" id="UP000076502"/>
    </source>
</evidence>
<name>A0A154PDU0_DUFNO</name>
<dbReference type="AlphaFoldDB" id="A0A154PDU0"/>
<dbReference type="Proteomes" id="UP000076502">
    <property type="component" value="Unassembled WGS sequence"/>
</dbReference>
<accession>A0A154PDU0</accession>
<proteinExistence type="inferred from homology"/>
<evidence type="ECO:0000256" key="2">
    <source>
        <dbReference type="SAM" id="Coils"/>
    </source>
</evidence>